<gene>
    <name evidence="3" type="ORF">AUL39_02150</name>
</gene>
<proteinExistence type="predicted"/>
<dbReference type="PANTHER" id="PTHR30304">
    <property type="entry name" value="D-TAGATOSE-1,6-BISPHOSPHATE ALDOLASE"/>
    <property type="match status" value="1"/>
</dbReference>
<dbReference type="OrthoDB" id="9803995at2"/>
<evidence type="ECO:0000313" key="3">
    <source>
        <dbReference type="EMBL" id="KUH59156.1"/>
    </source>
</evidence>
<feature type="binding site" evidence="2">
    <location>
        <position position="104"/>
    </location>
    <ligand>
        <name>Zn(2+)</name>
        <dbReference type="ChEBI" id="CHEBI:29105"/>
        <label>2</label>
    </ligand>
</feature>
<feature type="binding site" evidence="2">
    <location>
        <position position="83"/>
    </location>
    <ligand>
        <name>Zn(2+)</name>
        <dbReference type="ChEBI" id="CHEBI:29105"/>
        <label>1</label>
        <note>catalytic</note>
    </ligand>
</feature>
<dbReference type="CDD" id="cd00947">
    <property type="entry name" value="TBP_aldolase_IIB"/>
    <property type="match status" value="1"/>
</dbReference>
<feature type="active site" description="Proton donor" evidence="1">
    <location>
        <position position="82"/>
    </location>
</feature>
<dbReference type="EMBL" id="LOJF01000001">
    <property type="protein sequence ID" value="KUH59156.1"/>
    <property type="molecule type" value="Genomic_DNA"/>
</dbReference>
<dbReference type="GO" id="GO:0016832">
    <property type="term" value="F:aldehyde-lyase activity"/>
    <property type="evidence" value="ECO:0007669"/>
    <property type="project" value="InterPro"/>
</dbReference>
<evidence type="ECO:0000313" key="4">
    <source>
        <dbReference type="Proteomes" id="UP000054078"/>
    </source>
</evidence>
<feature type="binding site" evidence="2">
    <location>
        <position position="181"/>
    </location>
    <ligand>
        <name>Zn(2+)</name>
        <dbReference type="ChEBI" id="CHEBI:29105"/>
        <label>1</label>
        <note>catalytic</note>
    </ligand>
</feature>
<name>A0A117J4Y7_TRASO</name>
<evidence type="ECO:0000256" key="2">
    <source>
        <dbReference type="PIRSR" id="PIRSR001359-3"/>
    </source>
</evidence>
<comment type="caution">
    <text evidence="3">The sequence shown here is derived from an EMBL/GenBank/DDBJ whole genome shotgun (WGS) entry which is preliminary data.</text>
</comment>
<dbReference type="AlphaFoldDB" id="A0A117J4Y7"/>
<dbReference type="NCBIfam" id="TIGR00167">
    <property type="entry name" value="cbbA"/>
    <property type="match status" value="1"/>
</dbReference>
<keyword evidence="4" id="KW-1185">Reference proteome</keyword>
<accession>A0A117J4Y7</accession>
<comment type="cofactor">
    <cofactor evidence="2">
        <name>Zn(2+)</name>
        <dbReference type="ChEBI" id="CHEBI:29105"/>
    </cofactor>
    <text evidence="2">Binds 2 Zn(2+) ions per subunit. One is catalytic and the other provides a structural contribution.</text>
</comment>
<dbReference type="InterPro" id="IPR000771">
    <property type="entry name" value="FBA_II"/>
</dbReference>
<keyword evidence="2" id="KW-0862">Zinc</keyword>
<feature type="binding site" evidence="2">
    <location>
        <position position="134"/>
    </location>
    <ligand>
        <name>Zn(2+)</name>
        <dbReference type="ChEBI" id="CHEBI:29105"/>
        <label>2</label>
    </ligand>
</feature>
<organism evidence="3 4">
    <name type="scientific">Tractidigestivibacter scatoligenes</name>
    <name type="common">Olsenella scatoligenes</name>
    <dbReference type="NCBI Taxonomy" id="1299998"/>
    <lineage>
        <taxon>Bacteria</taxon>
        <taxon>Bacillati</taxon>
        <taxon>Actinomycetota</taxon>
        <taxon>Coriobacteriia</taxon>
        <taxon>Coriobacteriales</taxon>
        <taxon>Atopobiaceae</taxon>
        <taxon>Tractidigestivibacter</taxon>
    </lineage>
</organism>
<dbReference type="STRING" id="1299998.AUL39_02150"/>
<sequence length="285" mass="31249">MLVNMTQILKDAEAGGYAIGCINTPNLETIRGVLAAAEEVNVPIIIDHAQVHDENGIKVEVIGPLMVEYAKKAKVPVCVHVDHGSDFSFIIRCLRAGFSSVMYDLSALPYEQNLSKVKEFTEYAHKAGISVEAELGIMTLAMGEGWTHETIKTTFTDPQQAADFAERSGVDALAVCFGTAHGIYAEPPVLDIQRVRDIRAAMPDTTRVVMHGGSGVDEKQVQEAITAGVSKLNYYSYLGMAATENMAKMLSGEGRQRQWHENQEAQVDFIKEYAKHVLTVFKNGK</sequence>
<feature type="binding site" evidence="2">
    <location>
        <position position="211"/>
    </location>
    <ligand>
        <name>Zn(2+)</name>
        <dbReference type="ChEBI" id="CHEBI:29105"/>
        <label>1</label>
        <note>catalytic</note>
    </ligand>
</feature>
<protein>
    <submittedName>
        <fullName evidence="3">Ketose-bisphosphate aldolase</fullName>
    </submittedName>
</protein>
<dbReference type="Proteomes" id="UP000054078">
    <property type="component" value="Unassembled WGS sequence"/>
</dbReference>
<dbReference type="PANTHER" id="PTHR30304:SF0">
    <property type="entry name" value="D-TAGATOSE-1,6-BISPHOSPHATE ALDOLASE SUBUNIT GATY-RELATED"/>
    <property type="match status" value="1"/>
</dbReference>
<dbReference type="InterPro" id="IPR013785">
    <property type="entry name" value="Aldolase_TIM"/>
</dbReference>
<dbReference type="Pfam" id="PF01116">
    <property type="entry name" value="F_bP_aldolase"/>
    <property type="match status" value="1"/>
</dbReference>
<dbReference type="SUPFAM" id="SSF51569">
    <property type="entry name" value="Aldolase"/>
    <property type="match status" value="1"/>
</dbReference>
<dbReference type="GO" id="GO:0008270">
    <property type="term" value="F:zinc ion binding"/>
    <property type="evidence" value="ECO:0007669"/>
    <property type="project" value="InterPro"/>
</dbReference>
<dbReference type="PIRSF" id="PIRSF001359">
    <property type="entry name" value="F_bP_aldolase_II"/>
    <property type="match status" value="1"/>
</dbReference>
<dbReference type="GO" id="GO:0005975">
    <property type="term" value="P:carbohydrate metabolic process"/>
    <property type="evidence" value="ECO:0007669"/>
    <property type="project" value="InterPro"/>
</dbReference>
<evidence type="ECO:0000256" key="1">
    <source>
        <dbReference type="PIRSR" id="PIRSR001359-1"/>
    </source>
</evidence>
<keyword evidence="2" id="KW-0479">Metal-binding</keyword>
<dbReference type="Gene3D" id="3.20.20.70">
    <property type="entry name" value="Aldolase class I"/>
    <property type="match status" value="1"/>
</dbReference>
<dbReference type="InterPro" id="IPR050246">
    <property type="entry name" value="Class_II_FBP_aldolase"/>
</dbReference>
<reference evidence="3 4" key="1">
    <citation type="submission" date="2015-12" db="EMBL/GenBank/DDBJ databases">
        <title>Draft Genome Sequence of Olsenella scatoligenes SK9K4T; a Producer of 3-Methylindole- (skatole) and 4-Methylphenol- (p-cresol) Isolated from Pig Feces.</title>
        <authorList>
            <person name="Li X."/>
            <person name="Borg B."/>
            <person name="Canibe N."/>
        </authorList>
    </citation>
    <scope>NUCLEOTIDE SEQUENCE [LARGE SCALE GENOMIC DNA]</scope>
    <source>
        <strain evidence="3 4">SK9K4</strain>
    </source>
</reference>